<name>A0A1V8TS74_9PEZI</name>
<evidence type="ECO:0000313" key="3">
    <source>
        <dbReference type="Proteomes" id="UP000192596"/>
    </source>
</evidence>
<dbReference type="InParanoid" id="A0A1V8TS74"/>
<accession>A0A1V8TS74</accession>
<keyword evidence="1" id="KW-1133">Transmembrane helix</keyword>
<reference evidence="3" key="1">
    <citation type="submission" date="2017-03" db="EMBL/GenBank/DDBJ databases">
        <title>Genomes of endolithic fungi from Antarctica.</title>
        <authorList>
            <person name="Coleine C."/>
            <person name="Masonjones S."/>
            <person name="Stajich J.E."/>
        </authorList>
    </citation>
    <scope>NUCLEOTIDE SEQUENCE [LARGE SCALE GENOMIC DNA]</scope>
    <source>
        <strain evidence="3">CCFEE 5527</strain>
    </source>
</reference>
<dbReference type="OrthoDB" id="5353310at2759"/>
<keyword evidence="3" id="KW-1185">Reference proteome</keyword>
<feature type="transmembrane region" description="Helical" evidence="1">
    <location>
        <begin position="49"/>
        <end position="73"/>
    </location>
</feature>
<dbReference type="EMBL" id="NAJO01000002">
    <property type="protein sequence ID" value="OQO14203.1"/>
    <property type="molecule type" value="Genomic_DNA"/>
</dbReference>
<evidence type="ECO:0000256" key="1">
    <source>
        <dbReference type="SAM" id="Phobius"/>
    </source>
</evidence>
<keyword evidence="1" id="KW-0812">Transmembrane</keyword>
<sequence length="105" mass="11635">MSGVRDPAFWKRFSVAVHMDEEAAPTRPDLKHSDSWLTRQHRKKSRRTWVCWAFWILIPAFVAGVIIAVIWVLQSGLLQKVKIGNGNGTVAQPADPNGNTVVGGS</sequence>
<keyword evidence="1" id="KW-0472">Membrane</keyword>
<organism evidence="2 3">
    <name type="scientific">Cryoendolithus antarcticus</name>
    <dbReference type="NCBI Taxonomy" id="1507870"/>
    <lineage>
        <taxon>Eukaryota</taxon>
        <taxon>Fungi</taxon>
        <taxon>Dikarya</taxon>
        <taxon>Ascomycota</taxon>
        <taxon>Pezizomycotina</taxon>
        <taxon>Dothideomycetes</taxon>
        <taxon>Dothideomycetidae</taxon>
        <taxon>Cladosporiales</taxon>
        <taxon>Cladosporiaceae</taxon>
        <taxon>Cryoendolithus</taxon>
    </lineage>
</organism>
<dbReference type="AlphaFoldDB" id="A0A1V8TS74"/>
<protein>
    <submittedName>
        <fullName evidence="2">Uncharacterized protein</fullName>
    </submittedName>
</protein>
<evidence type="ECO:0000313" key="2">
    <source>
        <dbReference type="EMBL" id="OQO14203.1"/>
    </source>
</evidence>
<comment type="caution">
    <text evidence="2">The sequence shown here is derived from an EMBL/GenBank/DDBJ whole genome shotgun (WGS) entry which is preliminary data.</text>
</comment>
<proteinExistence type="predicted"/>
<dbReference type="Proteomes" id="UP000192596">
    <property type="component" value="Unassembled WGS sequence"/>
</dbReference>
<gene>
    <name evidence="2" type="ORF">B0A48_01079</name>
</gene>